<organism evidence="1 2">
    <name type="scientific">Niabella drilacis (strain DSM 25811 / CCM 8410 / CCUG 62505 / LMG 26954 / E90)</name>
    <dbReference type="NCBI Taxonomy" id="1285928"/>
    <lineage>
        <taxon>Bacteria</taxon>
        <taxon>Pseudomonadati</taxon>
        <taxon>Bacteroidota</taxon>
        <taxon>Chitinophagia</taxon>
        <taxon>Chitinophagales</taxon>
        <taxon>Chitinophagaceae</taxon>
        <taxon>Niabella</taxon>
    </lineage>
</organism>
<keyword evidence="2" id="KW-1185">Reference proteome</keyword>
<dbReference type="SUPFAM" id="SSF56801">
    <property type="entry name" value="Acetyl-CoA synthetase-like"/>
    <property type="match status" value="1"/>
</dbReference>
<sequence>MEVEALREAIFEVDAAGFESIAKEVFLFQYQQNNIYRNYTDAIGCRVSAVSCLSDIPFLPIRFFKTHAVTATTFEPGVLFESSGTTETVNSRHLVKDAGLYVSSFTKAFELFYGHAENYCILGLLPSYLERGHSSLVYMVDQLIRDSRHPRSGFYLHDLETLARTLEVLEKNGQKTLLIGVTYALLDFAEQFPMPLQHTTIMETGGMKGRRKELIRAEVHNRLKQCFEVPVVHSEYGMTELLSQAYSKGDGIFFTPPWMRAVLREEDDPLSVVTRPERGVLNIVDLANLYSCSFIATDDLGVVHADGGFEVLGRRDNSDIRGCSLLAL</sequence>
<name>A0A1G7A1Z2_NIADE</name>
<proteinExistence type="predicted"/>
<evidence type="ECO:0008006" key="3">
    <source>
        <dbReference type="Google" id="ProtNLM"/>
    </source>
</evidence>
<protein>
    <recommendedName>
        <fullName evidence="3">Acyl-protein synthetase, LuxE</fullName>
    </recommendedName>
</protein>
<evidence type="ECO:0000313" key="1">
    <source>
        <dbReference type="EMBL" id="SDE08790.1"/>
    </source>
</evidence>
<accession>A0A1G7A1Z2</accession>
<evidence type="ECO:0000313" key="2">
    <source>
        <dbReference type="Proteomes" id="UP000198757"/>
    </source>
</evidence>
<reference evidence="2" key="1">
    <citation type="submission" date="2016-10" db="EMBL/GenBank/DDBJ databases">
        <authorList>
            <person name="Varghese N."/>
            <person name="Submissions S."/>
        </authorList>
    </citation>
    <scope>NUCLEOTIDE SEQUENCE [LARGE SCALE GENOMIC DNA]</scope>
    <source>
        <strain evidence="2">DSM 25811 / CCM 8410 / LMG 26954 / E90</strain>
    </source>
</reference>
<dbReference type="EMBL" id="FMZO01000020">
    <property type="protein sequence ID" value="SDE08790.1"/>
    <property type="molecule type" value="Genomic_DNA"/>
</dbReference>
<dbReference type="AlphaFoldDB" id="A0A1G7A1Z2"/>
<gene>
    <name evidence="1" type="ORF">SAMN04487894_12058</name>
</gene>
<dbReference type="Proteomes" id="UP000198757">
    <property type="component" value="Unassembled WGS sequence"/>
</dbReference>
<dbReference type="STRING" id="1285928.SAMN04487894_12058"/>